<sequence length="175" mass="19968">MRTVIMPKPQRNSRWQEDEEPWYQQFWPWFLIALPGSVVIAGLSTLYIANRYSDDLVVDNYYKDGLAINKELGKQAIAQELGISAQIKVLDRRAQVRLSGKLSPENFVLRFSHPLEADRDFTVTLSEVAPGLYQTELPAELSPNWHWTMEASDSQWRLDGSLAAEDFISSAPSRP</sequence>
<organism evidence="2 3">
    <name type="scientific">Congregibacter variabilis</name>
    <dbReference type="NCBI Taxonomy" id="3081200"/>
    <lineage>
        <taxon>Bacteria</taxon>
        <taxon>Pseudomonadati</taxon>
        <taxon>Pseudomonadota</taxon>
        <taxon>Gammaproteobacteria</taxon>
        <taxon>Cellvibrionales</taxon>
        <taxon>Halieaceae</taxon>
        <taxon>Congregibacter</taxon>
    </lineage>
</organism>
<reference evidence="2 3" key="1">
    <citation type="submission" date="2023-10" db="EMBL/GenBank/DDBJ databases">
        <title>Two novel species belonging to the OM43/NOR5 clade.</title>
        <authorList>
            <person name="Park M."/>
        </authorList>
    </citation>
    <scope>NUCLEOTIDE SEQUENCE [LARGE SCALE GENOMIC DNA]</scope>
    <source>
        <strain evidence="2 3">IMCC43200</strain>
    </source>
</reference>
<feature type="transmembrane region" description="Helical" evidence="1">
    <location>
        <begin position="26"/>
        <end position="49"/>
    </location>
</feature>
<dbReference type="Proteomes" id="UP001626537">
    <property type="component" value="Chromosome"/>
</dbReference>
<keyword evidence="1" id="KW-1133">Transmembrane helix</keyword>
<protein>
    <submittedName>
        <fullName evidence="2">FixH family protein</fullName>
    </submittedName>
</protein>
<evidence type="ECO:0000256" key="1">
    <source>
        <dbReference type="SAM" id="Phobius"/>
    </source>
</evidence>
<accession>A0ABZ0I337</accession>
<dbReference type="EMBL" id="CP136864">
    <property type="protein sequence ID" value="WOJ93897.1"/>
    <property type="molecule type" value="Genomic_DNA"/>
</dbReference>
<evidence type="ECO:0000313" key="2">
    <source>
        <dbReference type="EMBL" id="WOJ93897.1"/>
    </source>
</evidence>
<name>A0ABZ0I337_9GAMM</name>
<proteinExistence type="predicted"/>
<keyword evidence="1" id="KW-0472">Membrane</keyword>
<dbReference type="InterPro" id="IPR008620">
    <property type="entry name" value="FixH"/>
</dbReference>
<keyword evidence="1" id="KW-0812">Transmembrane</keyword>
<dbReference type="Pfam" id="PF05751">
    <property type="entry name" value="FixH"/>
    <property type="match status" value="1"/>
</dbReference>
<evidence type="ECO:0000313" key="3">
    <source>
        <dbReference type="Proteomes" id="UP001626537"/>
    </source>
</evidence>
<gene>
    <name evidence="2" type="ORF">R0135_01700</name>
</gene>
<keyword evidence="3" id="KW-1185">Reference proteome</keyword>
<dbReference type="RefSeq" id="WP_407348537.1">
    <property type="nucleotide sequence ID" value="NZ_CP136864.1"/>
</dbReference>